<comment type="caution">
    <text evidence="3">The sequence shown here is derived from an EMBL/GenBank/DDBJ whole genome shotgun (WGS) entry which is preliminary data.</text>
</comment>
<protein>
    <submittedName>
        <fullName evidence="3">Arylamine N-acetyltransferase</fullName>
    </submittedName>
</protein>
<dbReference type="EMBL" id="ARXU01000002">
    <property type="protein sequence ID" value="KGD62593.1"/>
    <property type="molecule type" value="Genomic_DNA"/>
</dbReference>
<organism evidence="3 4">
    <name type="scientific">Alcanivorax jadensis T9</name>
    <dbReference type="NCBI Taxonomy" id="1177181"/>
    <lineage>
        <taxon>Bacteria</taxon>
        <taxon>Pseudomonadati</taxon>
        <taxon>Pseudomonadota</taxon>
        <taxon>Gammaproteobacteria</taxon>
        <taxon>Oceanospirillales</taxon>
        <taxon>Alcanivoracaceae</taxon>
        <taxon>Alcanivorax</taxon>
    </lineage>
</organism>
<accession>A0ABR4WGB7</accession>
<dbReference type="RefSeq" id="WP_035245411.1">
    <property type="nucleotide sequence ID" value="NZ_ARXU01000002.1"/>
</dbReference>
<dbReference type="InterPro" id="IPR038765">
    <property type="entry name" value="Papain-like_cys_pep_sf"/>
</dbReference>
<dbReference type="Gene3D" id="2.40.128.150">
    <property type="entry name" value="Cysteine proteinases"/>
    <property type="match status" value="1"/>
</dbReference>
<dbReference type="PANTHER" id="PTHR11786">
    <property type="entry name" value="N-HYDROXYARYLAMINE O-ACETYLTRANSFERASE"/>
    <property type="match status" value="1"/>
</dbReference>
<evidence type="ECO:0000256" key="1">
    <source>
        <dbReference type="ARBA" id="ARBA00006547"/>
    </source>
</evidence>
<keyword evidence="4" id="KW-1185">Reference proteome</keyword>
<reference evidence="3 4" key="1">
    <citation type="submission" date="2012-09" db="EMBL/GenBank/DDBJ databases">
        <title>Genome Sequence of alkane-degrading Bacterium Alcanivorax jadensis T9.</title>
        <authorList>
            <person name="Lai Q."/>
            <person name="Shao Z."/>
        </authorList>
    </citation>
    <scope>NUCLEOTIDE SEQUENCE [LARGE SCALE GENOMIC DNA]</scope>
    <source>
        <strain evidence="3 4">T9</strain>
    </source>
</reference>
<name>A0ABR4WGB7_9GAMM</name>
<dbReference type="InterPro" id="IPR001447">
    <property type="entry name" value="Arylamine_N-AcTrfase"/>
</dbReference>
<dbReference type="SUPFAM" id="SSF54001">
    <property type="entry name" value="Cysteine proteinases"/>
    <property type="match status" value="1"/>
</dbReference>
<proteinExistence type="inferred from homology"/>
<evidence type="ECO:0000313" key="4">
    <source>
        <dbReference type="Proteomes" id="UP000029443"/>
    </source>
</evidence>
<comment type="similarity">
    <text evidence="1 2">Belongs to the arylamine N-acetyltransferase family.</text>
</comment>
<sequence length="273" mass="31222">MALDIDAYLQRIGYQGDKTPTLNTLKALQRLHLQAIAFENLNPLLGLPVPLDSQVLMDKLVVQRRGGYCFENNLLFLEILTGLGFQARGITGRVYWNQPDDAWPPRSHMLLLVTIDGEEYLSDVGFGGMTPTAPLKLHARHPQSTPLEPFRVEAHQDHYSLWVQLGEQWRLLYRFDLMQQGAVDFEMANWYVACHPQSKFVNNLIAVRTGEDRRHTLLNDLYTVRFPDGSSEKQTLGSAAELWELLEGVFAINMAKIERNSLEKVLKEKSLFR</sequence>
<gene>
    <name evidence="3" type="ORF">T9A_00884</name>
</gene>
<dbReference type="PRINTS" id="PR01543">
    <property type="entry name" value="ANATRNSFRASE"/>
</dbReference>
<dbReference type="Pfam" id="PF00797">
    <property type="entry name" value="Acetyltransf_2"/>
    <property type="match status" value="1"/>
</dbReference>
<dbReference type="PANTHER" id="PTHR11786:SF0">
    <property type="entry name" value="ARYLAMINE N-ACETYLTRANSFERASE 4-RELATED"/>
    <property type="match status" value="1"/>
</dbReference>
<dbReference type="Gene3D" id="3.30.2140.10">
    <property type="entry name" value="Arylamine N-acetyltransferase"/>
    <property type="match status" value="1"/>
</dbReference>
<dbReference type="Proteomes" id="UP000029443">
    <property type="component" value="Unassembled WGS sequence"/>
</dbReference>
<evidence type="ECO:0000313" key="3">
    <source>
        <dbReference type="EMBL" id="KGD62593.1"/>
    </source>
</evidence>
<evidence type="ECO:0000256" key="2">
    <source>
        <dbReference type="RuleBase" id="RU003452"/>
    </source>
</evidence>